<evidence type="ECO:0000313" key="2">
    <source>
        <dbReference type="EMBL" id="KAA6327983.1"/>
    </source>
</evidence>
<dbReference type="InterPro" id="IPR038637">
    <property type="entry name" value="NPCBM_sf"/>
</dbReference>
<name>A0A5J4R5Y3_9ZZZZ</name>
<evidence type="ECO:0000259" key="1">
    <source>
        <dbReference type="SMART" id="SM00776"/>
    </source>
</evidence>
<gene>
    <name evidence="2" type="ORF">EZS27_023072</name>
</gene>
<dbReference type="Gene3D" id="2.60.40.10">
    <property type="entry name" value="Immunoglobulins"/>
    <property type="match status" value="1"/>
</dbReference>
<dbReference type="SUPFAM" id="SSF49785">
    <property type="entry name" value="Galactose-binding domain-like"/>
    <property type="match status" value="1"/>
</dbReference>
<comment type="caution">
    <text evidence="2">The sequence shown here is derived from an EMBL/GenBank/DDBJ whole genome shotgun (WGS) entry which is preliminary data.</text>
</comment>
<reference evidence="2" key="1">
    <citation type="submission" date="2019-03" db="EMBL/GenBank/DDBJ databases">
        <title>Single cell metagenomics reveals metabolic interactions within the superorganism composed of flagellate Streblomastix strix and complex community of Bacteroidetes bacteria on its surface.</title>
        <authorList>
            <person name="Treitli S.C."/>
            <person name="Kolisko M."/>
            <person name="Husnik F."/>
            <person name="Keeling P."/>
            <person name="Hampl V."/>
        </authorList>
    </citation>
    <scope>NUCLEOTIDE SEQUENCE</scope>
    <source>
        <strain evidence="2">STM</strain>
    </source>
</reference>
<dbReference type="AlphaFoldDB" id="A0A5J4R5Y3"/>
<proteinExistence type="predicted"/>
<dbReference type="Gene3D" id="2.60.120.1060">
    <property type="entry name" value="NPCBM/NEW2 domain"/>
    <property type="match status" value="1"/>
</dbReference>
<dbReference type="Pfam" id="PF08305">
    <property type="entry name" value="NPCBM"/>
    <property type="match status" value="1"/>
</dbReference>
<organism evidence="2">
    <name type="scientific">termite gut metagenome</name>
    <dbReference type="NCBI Taxonomy" id="433724"/>
    <lineage>
        <taxon>unclassified sequences</taxon>
        <taxon>metagenomes</taxon>
        <taxon>organismal metagenomes</taxon>
    </lineage>
</organism>
<feature type="non-terminal residue" evidence="2">
    <location>
        <position position="272"/>
    </location>
</feature>
<sequence length="272" mass="28549">MNTSKVLNWNIFLTLVLLWGCNSSSVVVGIDELDISAFTSGWGENHRNLSVTGKPLSVAGTEYAQGLGSHAGSEGHIRLDGKKGRFTASVGVDDAAGTKASVVFYVFTNKGTAFNSGVMKKGDAAKPIDINLKGITDLYLVVDPTTDGNRDDHADWVNAVFTVQTVPVAVKDTAEEQRYILTPPPAPEPRINGAKITGASPDKPFLFTIATTGTRPMAFTAENLPEGLSLNGETGVITGSCSRTGSYMVPLTASNSTGTCHDTLEIVIGGGL</sequence>
<dbReference type="GO" id="GO:0016020">
    <property type="term" value="C:membrane"/>
    <property type="evidence" value="ECO:0007669"/>
    <property type="project" value="InterPro"/>
</dbReference>
<feature type="domain" description="Glycosyl hydrolase family 98 putative carbohydrate-binding module" evidence="1">
    <location>
        <begin position="24"/>
        <end position="163"/>
    </location>
</feature>
<dbReference type="Pfam" id="PF05345">
    <property type="entry name" value="He_PIG"/>
    <property type="match status" value="1"/>
</dbReference>
<dbReference type="InterPro" id="IPR015919">
    <property type="entry name" value="Cadherin-like_sf"/>
</dbReference>
<dbReference type="InterPro" id="IPR013783">
    <property type="entry name" value="Ig-like_fold"/>
</dbReference>
<protein>
    <recommendedName>
        <fullName evidence="1">Glycosyl hydrolase family 98 putative carbohydrate-binding module domain-containing protein</fullName>
    </recommendedName>
</protein>
<dbReference type="InterPro" id="IPR008979">
    <property type="entry name" value="Galactose-bd-like_sf"/>
</dbReference>
<accession>A0A5J4R5Y3</accession>
<dbReference type="InterPro" id="IPR013222">
    <property type="entry name" value="Glyco_hyd_98_carb-bd"/>
</dbReference>
<dbReference type="GO" id="GO:0005509">
    <property type="term" value="F:calcium ion binding"/>
    <property type="evidence" value="ECO:0007669"/>
    <property type="project" value="InterPro"/>
</dbReference>
<dbReference type="SUPFAM" id="SSF49313">
    <property type="entry name" value="Cadherin-like"/>
    <property type="match status" value="1"/>
</dbReference>
<dbReference type="SMART" id="SM00776">
    <property type="entry name" value="NPCBM"/>
    <property type="match status" value="1"/>
</dbReference>
<dbReference type="EMBL" id="SNRY01001896">
    <property type="protein sequence ID" value="KAA6327983.1"/>
    <property type="molecule type" value="Genomic_DNA"/>
</dbReference>